<evidence type="ECO:0000256" key="11">
    <source>
        <dbReference type="ARBA" id="ARBA00023268"/>
    </source>
</evidence>
<dbReference type="GO" id="GO:0003684">
    <property type="term" value="F:damaged DNA binding"/>
    <property type="evidence" value="ECO:0007669"/>
    <property type="project" value="InterPro"/>
</dbReference>
<reference evidence="17 18" key="1">
    <citation type="submission" date="2018-08" db="EMBL/GenBank/DDBJ databases">
        <title>Sequencing the genomes of 1000 actinobacteria strains.</title>
        <authorList>
            <person name="Klenk H.-P."/>
        </authorList>
    </citation>
    <scope>NUCLEOTIDE SEQUENCE [LARGE SCALE GENOMIC DNA]</scope>
    <source>
        <strain evidence="17 18">DSM 22967</strain>
    </source>
</reference>
<evidence type="ECO:0000256" key="4">
    <source>
        <dbReference type="ARBA" id="ARBA00022763"/>
    </source>
</evidence>
<evidence type="ECO:0000256" key="6">
    <source>
        <dbReference type="ARBA" id="ARBA00022801"/>
    </source>
</evidence>
<dbReference type="SUPFAM" id="SSF46946">
    <property type="entry name" value="S13-like H2TH domain"/>
    <property type="match status" value="1"/>
</dbReference>
<feature type="domain" description="Formamidopyrimidine-DNA glycosylase catalytic" evidence="16">
    <location>
        <begin position="2"/>
        <end position="95"/>
    </location>
</feature>
<dbReference type="CDD" id="cd08971">
    <property type="entry name" value="AcNei2_N"/>
    <property type="match status" value="1"/>
</dbReference>
<dbReference type="Gene3D" id="1.10.8.50">
    <property type="match status" value="1"/>
</dbReference>
<sequence length="254" mass="28398">MPEGDAVWRTARRLHDALAGQPLVGVDLRWSRLPAVELHGLRTLEVRPRGKHILHRVESGWTIHSHLRMDGSWRTMPTAKVTPRTARHPDIRAIVATAEQAAIGWRLGMLDVVRTRDEPSLVGHLGPDLLGDDWDTSEAARRLRSTGPTPIGAALLDQRNLAGLGTIWTSEPLHECGIDPWRPVEEIDEPTLRGLLEVAHRMLGDSVVHRLHRMQVYGRHGRPCPRCGTPLVRKEIGTAPNDRLVTYCPGCQRN</sequence>
<keyword evidence="17" id="KW-0255">Endonuclease</keyword>
<proteinExistence type="inferred from homology"/>
<evidence type="ECO:0000256" key="12">
    <source>
        <dbReference type="ARBA" id="ARBA00023295"/>
    </source>
</evidence>
<dbReference type="EC" id="4.2.99.18" evidence="2"/>
<dbReference type="Gene3D" id="3.20.190.10">
    <property type="entry name" value="MutM-like, N-terminal"/>
    <property type="match status" value="1"/>
</dbReference>
<dbReference type="InterPro" id="IPR035937">
    <property type="entry name" value="FPG_N"/>
</dbReference>
<keyword evidence="10" id="KW-0456">Lyase</keyword>
<dbReference type="InterPro" id="IPR012319">
    <property type="entry name" value="FPG_cat"/>
</dbReference>
<evidence type="ECO:0000256" key="3">
    <source>
        <dbReference type="ARBA" id="ARBA00022723"/>
    </source>
</evidence>
<evidence type="ECO:0000256" key="14">
    <source>
        <dbReference type="PROSITE-ProRule" id="PRU00391"/>
    </source>
</evidence>
<gene>
    <name evidence="17" type="ORF">DFJ65_2656</name>
</gene>
<keyword evidence="9" id="KW-0234">DNA repair</keyword>
<dbReference type="SMART" id="SM01232">
    <property type="entry name" value="H2TH"/>
    <property type="match status" value="1"/>
</dbReference>
<dbReference type="EMBL" id="QTUA01000001">
    <property type="protein sequence ID" value="REF31586.1"/>
    <property type="molecule type" value="Genomic_DNA"/>
</dbReference>
<dbReference type="PROSITE" id="PS51066">
    <property type="entry name" value="ZF_FPG_2"/>
    <property type="match status" value="1"/>
</dbReference>
<evidence type="ECO:0000259" key="15">
    <source>
        <dbReference type="PROSITE" id="PS51066"/>
    </source>
</evidence>
<dbReference type="RefSeq" id="WP_115923400.1">
    <property type="nucleotide sequence ID" value="NZ_QTUA01000001.1"/>
</dbReference>
<evidence type="ECO:0000313" key="17">
    <source>
        <dbReference type="EMBL" id="REF31586.1"/>
    </source>
</evidence>
<dbReference type="Pfam" id="PF01149">
    <property type="entry name" value="Fapy_DNA_glyco"/>
    <property type="match status" value="1"/>
</dbReference>
<keyword evidence="3" id="KW-0479">Metal-binding</keyword>
<keyword evidence="18" id="KW-1185">Reference proteome</keyword>
<dbReference type="GO" id="GO:0000703">
    <property type="term" value="F:oxidized pyrimidine nucleobase lesion DNA N-glycosylase activity"/>
    <property type="evidence" value="ECO:0007669"/>
    <property type="project" value="TreeGrafter"/>
</dbReference>
<dbReference type="InterPro" id="IPR044090">
    <property type="entry name" value="Nei2_N"/>
</dbReference>
<dbReference type="GO" id="GO:0140078">
    <property type="term" value="F:class I DNA-(apurinic or apyrimidinic site) endonuclease activity"/>
    <property type="evidence" value="ECO:0007669"/>
    <property type="project" value="UniProtKB-EC"/>
</dbReference>
<keyword evidence="7" id="KW-0862">Zinc</keyword>
<comment type="caution">
    <text evidence="17">The sequence shown here is derived from an EMBL/GenBank/DDBJ whole genome shotgun (WGS) entry which is preliminary data.</text>
</comment>
<dbReference type="SMART" id="SM00898">
    <property type="entry name" value="Fapy_DNA_glyco"/>
    <property type="match status" value="1"/>
</dbReference>
<evidence type="ECO:0000256" key="5">
    <source>
        <dbReference type="ARBA" id="ARBA00022771"/>
    </source>
</evidence>
<keyword evidence="8" id="KW-0238">DNA-binding</keyword>
<dbReference type="OrthoDB" id="9800855at2"/>
<evidence type="ECO:0000313" key="18">
    <source>
        <dbReference type="Proteomes" id="UP000256253"/>
    </source>
</evidence>
<feature type="domain" description="FPG-type" evidence="15">
    <location>
        <begin position="215"/>
        <end position="253"/>
    </location>
</feature>
<keyword evidence="5 14" id="KW-0863">Zinc-finger</keyword>
<evidence type="ECO:0000256" key="10">
    <source>
        <dbReference type="ARBA" id="ARBA00023239"/>
    </source>
</evidence>
<keyword evidence="12" id="KW-0326">Glycosidase</keyword>
<dbReference type="InterPro" id="IPR010979">
    <property type="entry name" value="Ribosomal_uS13-like_H2TH"/>
</dbReference>
<dbReference type="PANTHER" id="PTHR42697">
    <property type="entry name" value="ENDONUCLEASE 8"/>
    <property type="match status" value="1"/>
</dbReference>
<accession>A0A3D9UQP3</accession>
<dbReference type="InterPro" id="IPR015887">
    <property type="entry name" value="DNA_glyclase_Znf_dom_DNA_BS"/>
</dbReference>
<name>A0A3D9UQP3_9MICO</name>
<dbReference type="PANTHER" id="PTHR42697:SF1">
    <property type="entry name" value="ENDONUCLEASE 8"/>
    <property type="match status" value="1"/>
</dbReference>
<comment type="catalytic activity">
    <reaction evidence="13">
        <text>2'-deoxyribonucleotide-(2'-deoxyribose 5'-phosphate)-2'-deoxyribonucleotide-DNA = a 3'-end 2'-deoxyribonucleotide-(2,3-dehydro-2,3-deoxyribose 5'-phosphate)-DNA + a 5'-end 5'-phospho-2'-deoxyribonucleoside-DNA + H(+)</text>
        <dbReference type="Rhea" id="RHEA:66592"/>
        <dbReference type="Rhea" id="RHEA-COMP:13180"/>
        <dbReference type="Rhea" id="RHEA-COMP:16897"/>
        <dbReference type="Rhea" id="RHEA-COMP:17067"/>
        <dbReference type="ChEBI" id="CHEBI:15378"/>
        <dbReference type="ChEBI" id="CHEBI:136412"/>
        <dbReference type="ChEBI" id="CHEBI:157695"/>
        <dbReference type="ChEBI" id="CHEBI:167181"/>
        <dbReference type="EC" id="4.2.99.18"/>
    </reaction>
</comment>
<evidence type="ECO:0000256" key="9">
    <source>
        <dbReference type="ARBA" id="ARBA00023204"/>
    </source>
</evidence>
<keyword evidence="17" id="KW-0540">Nuclease</keyword>
<dbReference type="InterPro" id="IPR000214">
    <property type="entry name" value="Znf_DNA_glyclase/AP_lyase"/>
</dbReference>
<dbReference type="GO" id="GO:0006284">
    <property type="term" value="P:base-excision repair"/>
    <property type="evidence" value="ECO:0007669"/>
    <property type="project" value="InterPro"/>
</dbReference>
<dbReference type="SUPFAM" id="SSF81624">
    <property type="entry name" value="N-terminal domain of MutM-like DNA repair proteins"/>
    <property type="match status" value="1"/>
</dbReference>
<keyword evidence="4" id="KW-0227">DNA damage</keyword>
<evidence type="ECO:0000256" key="7">
    <source>
        <dbReference type="ARBA" id="ARBA00022833"/>
    </source>
</evidence>
<dbReference type="PROSITE" id="PS01242">
    <property type="entry name" value="ZF_FPG_1"/>
    <property type="match status" value="1"/>
</dbReference>
<comment type="similarity">
    <text evidence="1">Belongs to the FPG family.</text>
</comment>
<evidence type="ECO:0000256" key="13">
    <source>
        <dbReference type="ARBA" id="ARBA00044632"/>
    </source>
</evidence>
<dbReference type="Pfam" id="PF06831">
    <property type="entry name" value="H2TH"/>
    <property type="match status" value="1"/>
</dbReference>
<dbReference type="PROSITE" id="PS51068">
    <property type="entry name" value="FPG_CAT"/>
    <property type="match status" value="1"/>
</dbReference>
<dbReference type="AlphaFoldDB" id="A0A3D9UQP3"/>
<dbReference type="SUPFAM" id="SSF57716">
    <property type="entry name" value="Glucocorticoid receptor-like (DNA-binding domain)"/>
    <property type="match status" value="1"/>
</dbReference>
<evidence type="ECO:0000256" key="8">
    <source>
        <dbReference type="ARBA" id="ARBA00023125"/>
    </source>
</evidence>
<keyword evidence="11" id="KW-0511">Multifunctional enzyme</keyword>
<dbReference type="InterPro" id="IPR015886">
    <property type="entry name" value="H2TH_FPG"/>
</dbReference>
<protein>
    <recommendedName>
        <fullName evidence="2">DNA-(apurinic or apyrimidinic site) lyase</fullName>
        <ecNumber evidence="2">4.2.99.18</ecNumber>
    </recommendedName>
</protein>
<dbReference type="Proteomes" id="UP000256253">
    <property type="component" value="Unassembled WGS sequence"/>
</dbReference>
<keyword evidence="6" id="KW-0378">Hydrolase</keyword>
<evidence type="ECO:0000256" key="1">
    <source>
        <dbReference type="ARBA" id="ARBA00009409"/>
    </source>
</evidence>
<dbReference type="GO" id="GO:0008270">
    <property type="term" value="F:zinc ion binding"/>
    <property type="evidence" value="ECO:0007669"/>
    <property type="project" value="UniProtKB-KW"/>
</dbReference>
<organism evidence="17 18">
    <name type="scientific">Calidifontibacter indicus</name>
    <dbReference type="NCBI Taxonomy" id="419650"/>
    <lineage>
        <taxon>Bacteria</taxon>
        <taxon>Bacillati</taxon>
        <taxon>Actinomycetota</taxon>
        <taxon>Actinomycetes</taxon>
        <taxon>Micrococcales</taxon>
        <taxon>Dermacoccaceae</taxon>
        <taxon>Calidifontibacter</taxon>
    </lineage>
</organism>
<evidence type="ECO:0000259" key="16">
    <source>
        <dbReference type="PROSITE" id="PS51068"/>
    </source>
</evidence>
<evidence type="ECO:0000256" key="2">
    <source>
        <dbReference type="ARBA" id="ARBA00012720"/>
    </source>
</evidence>